<evidence type="ECO:0000256" key="2">
    <source>
        <dbReference type="ARBA" id="ARBA00022723"/>
    </source>
</evidence>
<feature type="region of interest" description="Disordered" evidence="6">
    <location>
        <begin position="1"/>
        <end position="39"/>
    </location>
</feature>
<dbReference type="PANTHER" id="PTHR13847">
    <property type="entry name" value="SARCOSINE DEHYDROGENASE-RELATED"/>
    <property type="match status" value="1"/>
</dbReference>
<dbReference type="InterPro" id="IPR005805">
    <property type="entry name" value="Rieske_Fe-S_prot_C"/>
</dbReference>
<dbReference type="InterPro" id="IPR036922">
    <property type="entry name" value="Rieske_2Fe-2S_sf"/>
</dbReference>
<feature type="domain" description="Rieske" evidence="7">
    <location>
        <begin position="433"/>
        <end position="516"/>
    </location>
</feature>
<keyword evidence="2" id="KW-0479">Metal-binding</keyword>
<dbReference type="Gene3D" id="3.30.9.10">
    <property type="entry name" value="D-Amino Acid Oxidase, subunit A, domain 2"/>
    <property type="match status" value="1"/>
</dbReference>
<dbReference type="Gene3D" id="2.102.10.10">
    <property type="entry name" value="Rieske [2Fe-2S] iron-sulphur domain"/>
    <property type="match status" value="1"/>
</dbReference>
<evidence type="ECO:0000313" key="8">
    <source>
        <dbReference type="EMBL" id="UTI66324.1"/>
    </source>
</evidence>
<keyword evidence="3" id="KW-0408">Iron</keyword>
<dbReference type="SUPFAM" id="SSF50022">
    <property type="entry name" value="ISP domain"/>
    <property type="match status" value="1"/>
</dbReference>
<dbReference type="SUPFAM" id="SSF51905">
    <property type="entry name" value="FAD/NAD(P)-binding domain"/>
    <property type="match status" value="1"/>
</dbReference>
<dbReference type="InterPro" id="IPR038010">
    <property type="entry name" value="YhfW_C"/>
</dbReference>
<dbReference type="Proteomes" id="UP001056035">
    <property type="component" value="Chromosome"/>
</dbReference>
<evidence type="ECO:0000256" key="3">
    <source>
        <dbReference type="ARBA" id="ARBA00023004"/>
    </source>
</evidence>
<evidence type="ECO:0000256" key="5">
    <source>
        <dbReference type="ARBA" id="ARBA00023157"/>
    </source>
</evidence>
<keyword evidence="4" id="KW-0411">Iron-sulfur</keyword>
<evidence type="ECO:0000313" key="9">
    <source>
        <dbReference type="Proteomes" id="UP001056035"/>
    </source>
</evidence>
<gene>
    <name evidence="8" type="ORF">NBH00_08970</name>
</gene>
<evidence type="ECO:0000256" key="4">
    <source>
        <dbReference type="ARBA" id="ARBA00023014"/>
    </source>
</evidence>
<reference evidence="8 9" key="1">
    <citation type="submission" date="2022-06" db="EMBL/GenBank/DDBJ databases">
        <title>Paraconexibacter antarcticus.</title>
        <authorList>
            <person name="Kim C.S."/>
        </authorList>
    </citation>
    <scope>NUCLEOTIDE SEQUENCE [LARGE SCALE GENOMIC DNA]</scope>
    <source>
        <strain evidence="8 9">02-257</strain>
    </source>
</reference>
<organism evidence="8 9">
    <name type="scientific">Paraconexibacter antarcticus</name>
    <dbReference type="NCBI Taxonomy" id="2949664"/>
    <lineage>
        <taxon>Bacteria</taxon>
        <taxon>Bacillati</taxon>
        <taxon>Actinomycetota</taxon>
        <taxon>Thermoleophilia</taxon>
        <taxon>Solirubrobacterales</taxon>
        <taxon>Paraconexibacteraceae</taxon>
        <taxon>Paraconexibacter</taxon>
    </lineage>
</organism>
<proteinExistence type="predicted"/>
<dbReference type="PANTHER" id="PTHR13847:SF274">
    <property type="entry name" value="RIESKE 2FE-2S IRON-SULFUR PROTEIN YHFW-RELATED"/>
    <property type="match status" value="1"/>
</dbReference>
<dbReference type="Pfam" id="PF00355">
    <property type="entry name" value="Rieske"/>
    <property type="match status" value="1"/>
</dbReference>
<keyword evidence="5" id="KW-1015">Disulfide bond</keyword>
<dbReference type="PROSITE" id="PS51296">
    <property type="entry name" value="RIESKE"/>
    <property type="match status" value="1"/>
</dbReference>
<dbReference type="EMBL" id="CP098502">
    <property type="protein sequence ID" value="UTI66324.1"/>
    <property type="molecule type" value="Genomic_DNA"/>
</dbReference>
<dbReference type="InterPro" id="IPR036188">
    <property type="entry name" value="FAD/NAD-bd_sf"/>
</dbReference>
<keyword evidence="9" id="KW-1185">Reference proteome</keyword>
<dbReference type="Gene3D" id="3.50.50.60">
    <property type="entry name" value="FAD/NAD(P)-binding domain"/>
    <property type="match status" value="1"/>
</dbReference>
<accession>A0ABY5E0I3</accession>
<protein>
    <submittedName>
        <fullName evidence="8">FAD-dependent oxidoreductase</fullName>
    </submittedName>
</protein>
<dbReference type="InterPro" id="IPR006076">
    <property type="entry name" value="FAD-dep_OxRdtase"/>
</dbReference>
<dbReference type="Pfam" id="PF01266">
    <property type="entry name" value="DAO"/>
    <property type="match status" value="1"/>
</dbReference>
<sequence length="516" mass="53709">MPAQETAAHPSTVAAPTATTSLWLETGPVSPSDPRPAAGRRVQTCVVGGGIVGVTLALLQARRGQDVLLLERGRIGGGVTGCTTGKVSLLHSPRYASLVRRHDRGRMDAYVALQRRGLDLVRDWSARIDGAWATRDAVTYVRSAAEAHTIEEEGEALAGLGIDVRPAGPADVAFDELAAGLVLPGQGRLHAVRYLGGLAEAARAAGASLVTGAPVTALRGSGGAYRVVLEDGTEIEAEHVVVATHAPIFDRGAHFALQEAIRSYAIAVPVPDEPAAMTYCADEPSRSVMGHTEGGTTYAVVGGEGHPAGRSSDDGRYGRLTDWAVARLGARGPAPYRWSAQDLVPVDGLPLVGPYVPGASHLWTATGFAKWGLAAGTGAAAALDEAIAGEQPEATSVLRPWRPAVRAGAASLVTNNLAVQRHLVGDRLATLLRGGTPDTPLAPGEGRVERVRGRAVAVARDRDGVVHRRSATCTHLGCEVRWNGDEQSWDCPCHGSRFGCDGTVLEGPAVDPLGEA</sequence>
<name>A0ABY5E0I3_9ACTN</name>
<evidence type="ECO:0000256" key="6">
    <source>
        <dbReference type="SAM" id="MobiDB-lite"/>
    </source>
</evidence>
<dbReference type="CDD" id="cd03477">
    <property type="entry name" value="Rieske_YhfW_C"/>
    <property type="match status" value="1"/>
</dbReference>
<feature type="compositionally biased region" description="Low complexity" evidence="6">
    <location>
        <begin position="1"/>
        <end position="21"/>
    </location>
</feature>
<dbReference type="RefSeq" id="WP_254572995.1">
    <property type="nucleotide sequence ID" value="NZ_CP098502.1"/>
</dbReference>
<evidence type="ECO:0000256" key="1">
    <source>
        <dbReference type="ARBA" id="ARBA00022714"/>
    </source>
</evidence>
<keyword evidence="1" id="KW-0001">2Fe-2S</keyword>
<dbReference type="InterPro" id="IPR017941">
    <property type="entry name" value="Rieske_2Fe-2S"/>
</dbReference>
<dbReference type="PRINTS" id="PR00162">
    <property type="entry name" value="RIESKE"/>
</dbReference>
<evidence type="ECO:0000259" key="7">
    <source>
        <dbReference type="PROSITE" id="PS51296"/>
    </source>
</evidence>